<evidence type="ECO:0000259" key="15">
    <source>
        <dbReference type="Pfam" id="PF00317"/>
    </source>
</evidence>
<dbReference type="CDD" id="cd02888">
    <property type="entry name" value="RNR_II_dimer"/>
    <property type="match status" value="1"/>
</dbReference>
<gene>
    <name evidence="19" type="ORF">E4650_03940</name>
    <name evidence="18" type="ORF">SAMN04488588_0503</name>
</gene>
<evidence type="ECO:0000256" key="5">
    <source>
        <dbReference type="ARBA" id="ARBA00022628"/>
    </source>
</evidence>
<dbReference type="InterPro" id="IPR024434">
    <property type="entry name" value="TSCPD_dom"/>
</dbReference>
<evidence type="ECO:0000313" key="20">
    <source>
        <dbReference type="Proteomes" id="UP000199322"/>
    </source>
</evidence>
<keyword evidence="6 14" id="KW-0237">DNA synthesis</keyword>
<dbReference type="InterPro" id="IPR013344">
    <property type="entry name" value="RNR_NrdJ/NrdZ"/>
</dbReference>
<feature type="domain" description="Ribonucleotide reductase large subunit C-terminal" evidence="16">
    <location>
        <begin position="125"/>
        <end position="632"/>
    </location>
</feature>
<evidence type="ECO:0000256" key="11">
    <source>
        <dbReference type="ARBA" id="ARBA00023285"/>
    </source>
</evidence>
<dbReference type="RefSeq" id="WP_091402540.1">
    <property type="nucleotide sequence ID" value="NZ_FMYV01000002.1"/>
</dbReference>
<dbReference type="Proteomes" id="UP000199322">
    <property type="component" value="Unassembled WGS sequence"/>
</dbReference>
<sequence length="835" mass="94579">MERVINKYLNVKPSKNANTILKDRYLMKDGQGRYLEETWDDVSKRVARHVASAEVKYTKDVKEIQEIEKKYYNMIKSRIFLPNSPTIFNSGKAMPLELFKKEAKDMGFDDYKKIFDSKSKHNMLSACFVVPMDDSMDGIFEAVKQSAMIMKYGGGVGYDFSVLRPKGTSIAGTGGKSSGPISFMHVFNTSASTIEQGGARRAAQMAVMKYDHPDVLDFINSKKDNDGNSVLNYFNISINIDDVNNFKNKLKNDEEITLEHPESDKTAKLNAKEYLRKISENAWKSGDPGLLFLGKHNHYYAMGHETPVQATNPCGEEPLPPFGSCNLGSIDIAKLIDFVDIGNPKDRNLDIFEDIVYWASRFLDDVIDMNVYPLPQIDEISKNQRFIGLGIMGLADALYKKSLAYNSVEGRKFMAKVTASLAYFSHVASSKLAEKRGNFPDFKKSKYPKGFIPMPLLEDDFDEDIKLWNQKLRDHFLNTAIKYKRNVQTNTVAPTGSISNLADTSSGIEPNFMLAYIRYMTDKEGNRVPLPYINSILVDKMGDDLTEDLEAEIIEQGSLTNIKNVSDEYKKIFVTSMDISAEDHLLAQHVIQSYLDASCSKTINMKKEITVDEVYNIYEKALDLNIKGITIYRDGSLQTQVLEKNKDKKEDKKVTFFVLDEKHKLRARPRKETLRSVTRKFKFDDSTIYITLSFDDNGEAIEVFLSDGTETTEIIGRLSSIALRAGVSSDEIIEQLKKVKGGYCKNLAEEVKKAIEDFAELWKEEVDSYEVYKTGKPKTKEEIEKFVHVNDLKYEKGVYIDSEGNTYCPSCLNKNSLIMESGCTSCKTCGWSKCS</sequence>
<keyword evidence="8 14" id="KW-0560">Oxidoreductase</keyword>
<dbReference type="InterPro" id="IPR050862">
    <property type="entry name" value="RdRp_reductase_class-2"/>
</dbReference>
<dbReference type="InterPro" id="IPR000788">
    <property type="entry name" value="RNR_lg_C"/>
</dbReference>
<dbReference type="InterPro" id="IPR008926">
    <property type="entry name" value="RNR_R1-su_N"/>
</dbReference>
<keyword evidence="20" id="KW-1185">Reference proteome</keyword>
<dbReference type="SUPFAM" id="SSF48168">
    <property type="entry name" value="R1 subunit of ribonucleotide reductase, N-terminal domain"/>
    <property type="match status" value="1"/>
</dbReference>
<evidence type="ECO:0000256" key="3">
    <source>
        <dbReference type="ARBA" id="ARBA00012274"/>
    </source>
</evidence>
<organism evidence="18 20">
    <name type="scientific">Geotoga petraea</name>
    <dbReference type="NCBI Taxonomy" id="28234"/>
    <lineage>
        <taxon>Bacteria</taxon>
        <taxon>Thermotogati</taxon>
        <taxon>Thermotogota</taxon>
        <taxon>Thermotogae</taxon>
        <taxon>Petrotogales</taxon>
        <taxon>Petrotogaceae</taxon>
        <taxon>Geotoga</taxon>
    </lineage>
</organism>
<evidence type="ECO:0000313" key="18">
    <source>
        <dbReference type="EMBL" id="SDC16950.1"/>
    </source>
</evidence>
<dbReference type="Pfam" id="PF00317">
    <property type="entry name" value="Ribonuc_red_lgN"/>
    <property type="match status" value="1"/>
</dbReference>
<dbReference type="GO" id="GO:0009263">
    <property type="term" value="P:deoxyribonucleotide biosynthetic process"/>
    <property type="evidence" value="ECO:0007669"/>
    <property type="project" value="UniProtKB-KW"/>
</dbReference>
<evidence type="ECO:0000256" key="4">
    <source>
        <dbReference type="ARBA" id="ARBA00014409"/>
    </source>
</evidence>
<feature type="domain" description="TSCPD" evidence="17">
    <location>
        <begin position="670"/>
        <end position="758"/>
    </location>
</feature>
<dbReference type="AlphaFoldDB" id="A0A1G6JE14"/>
<evidence type="ECO:0000256" key="13">
    <source>
        <dbReference type="ARBA" id="ARBA00047754"/>
    </source>
</evidence>
<evidence type="ECO:0000259" key="16">
    <source>
        <dbReference type="Pfam" id="PF02867"/>
    </source>
</evidence>
<dbReference type="NCBIfam" id="TIGR02504">
    <property type="entry name" value="NrdJ_Z"/>
    <property type="match status" value="1"/>
</dbReference>
<dbReference type="EMBL" id="SRME01000002">
    <property type="protein sequence ID" value="TGG88198.1"/>
    <property type="molecule type" value="Genomic_DNA"/>
</dbReference>
<evidence type="ECO:0000256" key="9">
    <source>
        <dbReference type="ARBA" id="ARBA00023116"/>
    </source>
</evidence>
<dbReference type="OrthoDB" id="9762933at2"/>
<evidence type="ECO:0000313" key="21">
    <source>
        <dbReference type="Proteomes" id="UP000297288"/>
    </source>
</evidence>
<evidence type="ECO:0000256" key="6">
    <source>
        <dbReference type="ARBA" id="ARBA00022634"/>
    </source>
</evidence>
<evidence type="ECO:0000256" key="8">
    <source>
        <dbReference type="ARBA" id="ARBA00023002"/>
    </source>
</evidence>
<proteinExistence type="inferred from homology"/>
<name>A0A1G6JE14_9BACT</name>
<keyword evidence="5 14" id="KW-0846">Cobalamin</keyword>
<reference evidence="18 20" key="1">
    <citation type="submission" date="2016-10" db="EMBL/GenBank/DDBJ databases">
        <authorList>
            <person name="de Groot N.N."/>
        </authorList>
    </citation>
    <scope>NUCLEOTIDE SEQUENCE [LARGE SCALE GENOMIC DNA]</scope>
    <source>
        <strain evidence="18 20">WG14</strain>
    </source>
</reference>
<dbReference type="GO" id="GO:0004748">
    <property type="term" value="F:ribonucleoside-diphosphate reductase activity, thioredoxin disulfide as acceptor"/>
    <property type="evidence" value="ECO:0007669"/>
    <property type="project" value="UniProtKB-EC"/>
</dbReference>
<evidence type="ECO:0000256" key="10">
    <source>
        <dbReference type="ARBA" id="ARBA00023157"/>
    </source>
</evidence>
<dbReference type="GO" id="GO:0031419">
    <property type="term" value="F:cobalamin binding"/>
    <property type="evidence" value="ECO:0007669"/>
    <property type="project" value="UniProtKB-KW"/>
</dbReference>
<evidence type="ECO:0000259" key="17">
    <source>
        <dbReference type="Pfam" id="PF12637"/>
    </source>
</evidence>
<keyword evidence="9" id="KW-0215">Deoxyribonucleotide synthesis</keyword>
<feature type="domain" description="Ribonucleotide reductase large subunit N-terminal" evidence="15">
    <location>
        <begin position="12"/>
        <end position="94"/>
    </location>
</feature>
<dbReference type="GO" id="GO:0071897">
    <property type="term" value="P:DNA biosynthetic process"/>
    <property type="evidence" value="ECO:0007669"/>
    <property type="project" value="UniProtKB-KW"/>
</dbReference>
<dbReference type="InterPro" id="IPR013509">
    <property type="entry name" value="RNR_lsu_N"/>
</dbReference>
<dbReference type="EMBL" id="FMYV01000002">
    <property type="protein sequence ID" value="SDC16950.1"/>
    <property type="molecule type" value="Genomic_DNA"/>
</dbReference>
<evidence type="ECO:0000256" key="12">
    <source>
        <dbReference type="ARBA" id="ARBA00025437"/>
    </source>
</evidence>
<dbReference type="Gene3D" id="3.20.70.20">
    <property type="match status" value="1"/>
</dbReference>
<evidence type="ECO:0000256" key="14">
    <source>
        <dbReference type="RuleBase" id="RU364064"/>
    </source>
</evidence>
<dbReference type="Pfam" id="PF02867">
    <property type="entry name" value="Ribonuc_red_lgC"/>
    <property type="match status" value="1"/>
</dbReference>
<evidence type="ECO:0000256" key="2">
    <source>
        <dbReference type="ARBA" id="ARBA00007405"/>
    </source>
</evidence>
<keyword evidence="10" id="KW-1015">Disulfide bond</keyword>
<protein>
    <recommendedName>
        <fullName evidence="4 14">Vitamin B12-dependent ribonucleotide reductase</fullName>
        <ecNumber evidence="3 14">1.17.4.1</ecNumber>
    </recommendedName>
</protein>
<comment type="similarity">
    <text evidence="2 14">Belongs to the ribonucleoside diphosphate reductase class-2 family.</text>
</comment>
<dbReference type="PANTHER" id="PTHR43371:SF1">
    <property type="entry name" value="RIBONUCLEOSIDE-DIPHOSPHATE REDUCTASE"/>
    <property type="match status" value="1"/>
</dbReference>
<dbReference type="PANTHER" id="PTHR43371">
    <property type="entry name" value="VITAMIN B12-DEPENDENT RIBONUCLEOTIDE REDUCTASE"/>
    <property type="match status" value="1"/>
</dbReference>
<dbReference type="EC" id="1.17.4.1" evidence="3 14"/>
<accession>A0A1G6JE14</accession>
<dbReference type="SUPFAM" id="SSF51998">
    <property type="entry name" value="PFL-like glycyl radical enzymes"/>
    <property type="match status" value="1"/>
</dbReference>
<reference evidence="19 21" key="2">
    <citation type="submission" date="2019-04" db="EMBL/GenBank/DDBJ databases">
        <title>Draft genome sequence data and analysis of a Fermenting Bacterium, Geotoga petraea strain HO-Geo1, isolated from heavy-oil petroleum reservoir in Russia.</title>
        <authorList>
            <person name="Grouzdev D.S."/>
            <person name="Semenova E.M."/>
            <person name="Sokolova D.S."/>
            <person name="Tourova T.P."/>
            <person name="Poltaraus A.B."/>
            <person name="Nazina T.N."/>
        </authorList>
    </citation>
    <scope>NUCLEOTIDE SEQUENCE [LARGE SCALE GENOMIC DNA]</scope>
    <source>
        <strain evidence="19 21">HO-Geo1</strain>
    </source>
</reference>
<evidence type="ECO:0000256" key="7">
    <source>
        <dbReference type="ARBA" id="ARBA00022741"/>
    </source>
</evidence>
<dbReference type="GO" id="GO:0005524">
    <property type="term" value="F:ATP binding"/>
    <property type="evidence" value="ECO:0007669"/>
    <property type="project" value="InterPro"/>
</dbReference>
<dbReference type="STRING" id="28234.SAMN04488588_0503"/>
<comment type="cofactor">
    <cofactor evidence="1 14">
        <name>adenosylcob(III)alamin</name>
        <dbReference type="ChEBI" id="CHEBI:18408"/>
    </cofactor>
</comment>
<evidence type="ECO:0000313" key="19">
    <source>
        <dbReference type="EMBL" id="TGG88198.1"/>
    </source>
</evidence>
<comment type="catalytic activity">
    <reaction evidence="13 14">
        <text>a 2'-deoxyribonucleoside 5'-diphosphate + [thioredoxin]-disulfide + H2O = a ribonucleoside 5'-diphosphate + [thioredoxin]-dithiol</text>
        <dbReference type="Rhea" id="RHEA:23252"/>
        <dbReference type="Rhea" id="RHEA-COMP:10698"/>
        <dbReference type="Rhea" id="RHEA-COMP:10700"/>
        <dbReference type="ChEBI" id="CHEBI:15377"/>
        <dbReference type="ChEBI" id="CHEBI:29950"/>
        <dbReference type="ChEBI" id="CHEBI:50058"/>
        <dbReference type="ChEBI" id="CHEBI:57930"/>
        <dbReference type="ChEBI" id="CHEBI:73316"/>
        <dbReference type="EC" id="1.17.4.1"/>
    </reaction>
</comment>
<keyword evidence="7 14" id="KW-0547">Nucleotide-binding</keyword>
<keyword evidence="11 14" id="KW-0170">Cobalt</keyword>
<evidence type="ECO:0000256" key="1">
    <source>
        <dbReference type="ARBA" id="ARBA00001922"/>
    </source>
</evidence>
<dbReference type="Proteomes" id="UP000297288">
    <property type="component" value="Unassembled WGS sequence"/>
</dbReference>
<dbReference type="Pfam" id="PF12637">
    <property type="entry name" value="TSCPD"/>
    <property type="match status" value="1"/>
</dbReference>
<dbReference type="PRINTS" id="PR01183">
    <property type="entry name" value="RIBORDTASEM1"/>
</dbReference>
<dbReference type="UniPathway" id="UPA00326"/>
<comment type="function">
    <text evidence="12 14">Catalyzes the reduction of ribonucleotides to deoxyribonucleotides. May function to provide a pool of deoxyribonucleotide precursors for DNA repair during oxygen limitation and/or for immediate growth after restoration of oxygen.</text>
</comment>